<dbReference type="EMBL" id="CCYD01002664">
    <property type="protein sequence ID" value="CEG47598.1"/>
    <property type="molecule type" value="Genomic_DNA"/>
</dbReference>
<reference evidence="3" key="1">
    <citation type="submission" date="2014-09" db="EMBL/GenBank/DDBJ databases">
        <authorList>
            <person name="Sharma Rahul"/>
            <person name="Thines Marco"/>
        </authorList>
    </citation>
    <scope>NUCLEOTIDE SEQUENCE [LARGE SCALE GENOMIC DNA]</scope>
</reference>
<sequence>MEAPKTTRRVASSSRTDSISSARMLEAQQKFQSVVKQELQLLLVSGTKREEAVKLLLRRIVASTEPPDAVAVRSVMRQFQMNHDDAVRALIVKQELGRLKRQGLDSFAAIEELTRKMKSHEIEEAGNEDKCEKVLNAKTIETMEKKTILTAREAMHAPEICSLTEETDSSETSMSLIQRIGQVSISSNSTPLKREICDEGQDFDEVTHGEENDDSNQILDNSDSNQTLYKSPSQVKSSNNTNFADHTPQSRKRRAFGSDIEAVSNNSTRCVKPLFSSLKKQKLCAKVGDEYFEVVHSKPNQKPFDLFKNTAAGPSEASLSGGREGGRSRGDHMVKGLHKRQRVSSPGIQDKEEFPVAEELCAHHRHQGHHLSKRRKSSNTC</sequence>
<evidence type="ECO:0000313" key="2">
    <source>
        <dbReference type="EMBL" id="CEG47598.1"/>
    </source>
</evidence>
<accession>A0A0P1B0E9</accession>
<name>A0A0P1B0E9_PLAHL</name>
<organism evidence="2 3">
    <name type="scientific">Plasmopara halstedii</name>
    <name type="common">Downy mildew of sunflower</name>
    <dbReference type="NCBI Taxonomy" id="4781"/>
    <lineage>
        <taxon>Eukaryota</taxon>
        <taxon>Sar</taxon>
        <taxon>Stramenopiles</taxon>
        <taxon>Oomycota</taxon>
        <taxon>Peronosporomycetes</taxon>
        <taxon>Peronosporales</taxon>
        <taxon>Peronosporaceae</taxon>
        <taxon>Plasmopara</taxon>
    </lineage>
</organism>
<dbReference type="GeneID" id="36399804"/>
<feature type="region of interest" description="Disordered" evidence="1">
    <location>
        <begin position="305"/>
        <end position="350"/>
    </location>
</feature>
<proteinExistence type="predicted"/>
<dbReference type="Proteomes" id="UP000054928">
    <property type="component" value="Unassembled WGS sequence"/>
</dbReference>
<dbReference type="OrthoDB" id="75248at2759"/>
<dbReference type="OMA" id="HAPEICS"/>
<feature type="compositionally biased region" description="Basic and acidic residues" evidence="1">
    <location>
        <begin position="324"/>
        <end position="334"/>
    </location>
</feature>
<feature type="compositionally biased region" description="Polar residues" evidence="1">
    <location>
        <begin position="215"/>
        <end position="244"/>
    </location>
</feature>
<keyword evidence="3" id="KW-1185">Reference proteome</keyword>
<feature type="region of interest" description="Disordered" evidence="1">
    <location>
        <begin position="205"/>
        <end position="257"/>
    </location>
</feature>
<dbReference type="RefSeq" id="XP_024583967.1">
    <property type="nucleotide sequence ID" value="XM_024718583.1"/>
</dbReference>
<evidence type="ECO:0000256" key="1">
    <source>
        <dbReference type="SAM" id="MobiDB-lite"/>
    </source>
</evidence>
<dbReference type="AlphaFoldDB" id="A0A0P1B0E9"/>
<evidence type="ECO:0000313" key="3">
    <source>
        <dbReference type="Proteomes" id="UP000054928"/>
    </source>
</evidence>
<protein>
    <submittedName>
        <fullName evidence="2">Uncharacterized protein</fullName>
    </submittedName>
</protein>